<evidence type="ECO:0008006" key="4">
    <source>
        <dbReference type="Google" id="ProtNLM"/>
    </source>
</evidence>
<comment type="caution">
    <text evidence="2">The sequence shown here is derived from an EMBL/GenBank/DDBJ whole genome shotgun (WGS) entry which is preliminary data.</text>
</comment>
<feature type="transmembrane region" description="Helical" evidence="1">
    <location>
        <begin position="340"/>
        <end position="364"/>
    </location>
</feature>
<keyword evidence="1" id="KW-0812">Transmembrane</keyword>
<feature type="transmembrane region" description="Helical" evidence="1">
    <location>
        <begin position="279"/>
        <end position="297"/>
    </location>
</feature>
<evidence type="ECO:0000313" key="3">
    <source>
        <dbReference type="Proteomes" id="UP000273828"/>
    </source>
</evidence>
<keyword evidence="3" id="KW-1185">Reference proteome</keyword>
<feature type="transmembrane region" description="Helical" evidence="1">
    <location>
        <begin position="167"/>
        <end position="184"/>
    </location>
</feature>
<keyword evidence="1" id="KW-1133">Transmembrane helix</keyword>
<dbReference type="OrthoDB" id="137309at2157"/>
<feature type="transmembrane region" description="Helical" evidence="1">
    <location>
        <begin position="140"/>
        <end position="160"/>
    </location>
</feature>
<dbReference type="EMBL" id="REFY01000002">
    <property type="protein sequence ID" value="RQG91254.1"/>
    <property type="molecule type" value="Genomic_DNA"/>
</dbReference>
<feature type="transmembrane region" description="Helical" evidence="1">
    <location>
        <begin position="225"/>
        <end position="243"/>
    </location>
</feature>
<evidence type="ECO:0000313" key="2">
    <source>
        <dbReference type="EMBL" id="RQG91254.1"/>
    </source>
</evidence>
<gene>
    <name evidence="2" type="ORF">EA462_04490</name>
</gene>
<keyword evidence="1" id="KW-0472">Membrane</keyword>
<dbReference type="AlphaFoldDB" id="A0A3N6LUL5"/>
<accession>A0A3N6LUL5</accession>
<reference evidence="2 3" key="1">
    <citation type="submission" date="2018-10" db="EMBL/GenBank/DDBJ databases">
        <title>Natrarchaeobius chitinivorans gen. nov., sp. nov., and Natrarchaeobius haloalkaliphilus sp. nov., alkaliphilic, chitin-utilizing haloarchaea from hypersaline alkaline lakes.</title>
        <authorList>
            <person name="Sorokin D.Y."/>
            <person name="Elcheninov A.G."/>
            <person name="Kostrikina N.A."/>
            <person name="Bale N.J."/>
            <person name="Sinninghe Damste J.S."/>
            <person name="Khijniak T.V."/>
            <person name="Kublanov I.V."/>
            <person name="Toshchakov S.V."/>
        </authorList>
    </citation>
    <scope>NUCLEOTIDE SEQUENCE [LARGE SCALE GENOMIC DNA]</scope>
    <source>
        <strain evidence="2 3">AArcht-Sl</strain>
    </source>
</reference>
<protein>
    <recommendedName>
        <fullName evidence="4">DUF2206 domain-containing protein</fullName>
    </recommendedName>
</protein>
<organism evidence="2 3">
    <name type="scientific">Natrarchaeobius halalkaliphilus</name>
    <dbReference type="NCBI Taxonomy" id="1679091"/>
    <lineage>
        <taxon>Archaea</taxon>
        <taxon>Methanobacteriati</taxon>
        <taxon>Methanobacteriota</taxon>
        <taxon>Stenosarchaea group</taxon>
        <taxon>Halobacteria</taxon>
        <taxon>Halobacteriales</taxon>
        <taxon>Natrialbaceae</taxon>
        <taxon>Natrarchaeobius</taxon>
    </lineage>
</organism>
<dbReference type="Proteomes" id="UP000273828">
    <property type="component" value="Unassembled WGS sequence"/>
</dbReference>
<feature type="transmembrane region" description="Helical" evidence="1">
    <location>
        <begin position="408"/>
        <end position="428"/>
    </location>
</feature>
<dbReference type="RefSeq" id="WP_124177372.1">
    <property type="nucleotide sequence ID" value="NZ_REFY01000002.1"/>
</dbReference>
<feature type="transmembrane region" description="Helical" evidence="1">
    <location>
        <begin position="440"/>
        <end position="463"/>
    </location>
</feature>
<feature type="transmembrane region" description="Helical" evidence="1">
    <location>
        <begin position="376"/>
        <end position="396"/>
    </location>
</feature>
<proteinExistence type="predicted"/>
<name>A0A3N6LUL5_9EURY</name>
<feature type="transmembrane region" description="Helical" evidence="1">
    <location>
        <begin position="196"/>
        <end position="213"/>
    </location>
</feature>
<evidence type="ECO:0000256" key="1">
    <source>
        <dbReference type="SAM" id="Phobius"/>
    </source>
</evidence>
<feature type="transmembrane region" description="Helical" evidence="1">
    <location>
        <begin position="249"/>
        <end position="267"/>
    </location>
</feature>
<feature type="transmembrane region" description="Helical" evidence="1">
    <location>
        <begin position="42"/>
        <end position="60"/>
    </location>
</feature>
<feature type="transmembrane region" description="Helical" evidence="1">
    <location>
        <begin position="67"/>
        <end position="86"/>
    </location>
</feature>
<sequence length="595" mass="63532">MKRTTNVIFAAGFFALAAGLLIARDQPAAGYEASVYAGTPNLAWACFGLALALAVATTLGTRGRAQAVGIGLGSMTVTAIVSLPIVRNYRFSGMGDALTHLGWTRDIVDGLLVPHELIYPGVHSLGVAFHFLGGVPIERALLATIVVFFVPFLIFVPLTAREMTDSATAMGFAAIVSWTVLPINNVATHMGVHTNSNALFLVPVVLFALIASLRRPSTVERLPFGISPYIVLLYLTGIALLLAHPQQMINVVVLVATVAGVQLLARWRLDEHPIVEQPTMYTPTIVLGTIFTVWTLANERFRTALVGLVEGVFATDVGTGAEVDQRGGSLAEIGGSIEELFVAMFLDAAVIGLVVGLFVLATWLGWTALDRESSSYVTYFGLALFPLGGIFLIYFVGTPTMAFRQVGFIYVLLTILAGVALAHLVGGLSGVITRPGANTVAALGLGALLVLGLTTVFASPLIYSPGQHVTDAQFSGYETGFEDGAEDRPHVGLGYDPYRFDHGLYGLEGEETLSGATVATGEVDPDEFEAGNYSGAYHGFDYYLIVTEFDVTREIEVYRELHYSDSALEGLDAEPTVNKVVSNDDFEMYAIASEA</sequence>